<evidence type="ECO:0000313" key="6">
    <source>
        <dbReference type="Proteomes" id="UP001158576"/>
    </source>
</evidence>
<sequence length="346" mass="39380">MGRQEDATEPPLLPGSKSTKEEEENSNGHSHELTSVEFPIFSYDEDGLVSVITEMLDTAGVISHWKISTDRLGHFLLTVKSNYRANPYHNFRHAFCVTQIVYSLLELLKSDLHLDLDSWGVLIFAAICHDVESRAFVSPLGDHPGVANSFLKNSCDALYILYGDSGTLEHHHFSTLCKILHHRDNDIFTNVLDKKSNLLRRIKDLILCTDMAKQPEFIASASKKDSLSTDETLKLFLKCADISNEVRPKPIAQKIVDSLYQEMNMEKELATSLNIPQSEIEIPREQQQFNFHRNCVLPLFNVLLRAFPRTRDTFWRPLEESAHELGIEEWTSPAESSKRSKTQGKP</sequence>
<dbReference type="Pfam" id="PF00233">
    <property type="entry name" value="PDEase_I"/>
    <property type="match status" value="1"/>
</dbReference>
<name>A0ABN7SAU9_OIKDI</name>
<keyword evidence="2" id="KW-0378">Hydrolase</keyword>
<feature type="region of interest" description="Disordered" evidence="3">
    <location>
        <begin position="1"/>
        <end position="30"/>
    </location>
</feature>
<keyword evidence="6" id="KW-1185">Reference proteome</keyword>
<evidence type="ECO:0000259" key="4">
    <source>
        <dbReference type="PROSITE" id="PS51845"/>
    </source>
</evidence>
<evidence type="ECO:0000313" key="5">
    <source>
        <dbReference type="EMBL" id="CAG5096782.1"/>
    </source>
</evidence>
<gene>
    <name evidence="5" type="ORF">OKIOD_LOCUS6335</name>
</gene>
<dbReference type="Proteomes" id="UP001158576">
    <property type="component" value="Chromosome XSR"/>
</dbReference>
<dbReference type="SUPFAM" id="SSF109604">
    <property type="entry name" value="HD-domain/PDEase-like"/>
    <property type="match status" value="1"/>
</dbReference>
<evidence type="ECO:0000256" key="2">
    <source>
        <dbReference type="ARBA" id="ARBA00022801"/>
    </source>
</evidence>
<proteinExistence type="predicted"/>
<organism evidence="5 6">
    <name type="scientific">Oikopleura dioica</name>
    <name type="common">Tunicate</name>
    <dbReference type="NCBI Taxonomy" id="34765"/>
    <lineage>
        <taxon>Eukaryota</taxon>
        <taxon>Metazoa</taxon>
        <taxon>Chordata</taxon>
        <taxon>Tunicata</taxon>
        <taxon>Appendicularia</taxon>
        <taxon>Copelata</taxon>
        <taxon>Oikopleuridae</taxon>
        <taxon>Oikopleura</taxon>
    </lineage>
</organism>
<dbReference type="PANTHER" id="PTHR11347">
    <property type="entry name" value="CYCLIC NUCLEOTIDE PHOSPHODIESTERASE"/>
    <property type="match status" value="1"/>
</dbReference>
<reference evidence="5 6" key="1">
    <citation type="submission" date="2021-04" db="EMBL/GenBank/DDBJ databases">
        <authorList>
            <person name="Bliznina A."/>
        </authorList>
    </citation>
    <scope>NUCLEOTIDE SEQUENCE [LARGE SCALE GENOMIC DNA]</scope>
</reference>
<dbReference type="SMART" id="SM00471">
    <property type="entry name" value="HDc"/>
    <property type="match status" value="1"/>
</dbReference>
<feature type="domain" description="PDEase" evidence="4">
    <location>
        <begin position="5"/>
        <end position="346"/>
    </location>
</feature>
<dbReference type="Gene3D" id="1.10.1300.10">
    <property type="entry name" value="3'5'-cyclic nucleotide phosphodiesterase, catalytic domain"/>
    <property type="match status" value="1"/>
</dbReference>
<dbReference type="PROSITE" id="PS51845">
    <property type="entry name" value="PDEASE_I_2"/>
    <property type="match status" value="1"/>
</dbReference>
<evidence type="ECO:0000256" key="3">
    <source>
        <dbReference type="SAM" id="MobiDB-lite"/>
    </source>
</evidence>
<protein>
    <submittedName>
        <fullName evidence="5">Oidioi.mRNA.OKI2018_I69.XSR.g14777.t1.cds</fullName>
    </submittedName>
</protein>
<keyword evidence="1" id="KW-0479">Metal-binding</keyword>
<dbReference type="InterPro" id="IPR002073">
    <property type="entry name" value="PDEase_catalytic_dom"/>
</dbReference>
<dbReference type="InterPro" id="IPR003607">
    <property type="entry name" value="HD/PDEase_dom"/>
</dbReference>
<feature type="region of interest" description="Disordered" evidence="3">
    <location>
        <begin position="326"/>
        <end position="346"/>
    </location>
</feature>
<evidence type="ECO:0000256" key="1">
    <source>
        <dbReference type="ARBA" id="ARBA00022723"/>
    </source>
</evidence>
<accession>A0ABN7SAU9</accession>
<dbReference type="EMBL" id="OU015569">
    <property type="protein sequence ID" value="CAG5096782.1"/>
    <property type="molecule type" value="Genomic_DNA"/>
</dbReference>
<dbReference type="InterPro" id="IPR036971">
    <property type="entry name" value="PDEase_catalytic_dom_sf"/>
</dbReference>
<dbReference type="CDD" id="cd00077">
    <property type="entry name" value="HDc"/>
    <property type="match status" value="1"/>
</dbReference>